<comment type="caution">
    <text evidence="2">The sequence shown here is derived from an EMBL/GenBank/DDBJ whole genome shotgun (WGS) entry which is preliminary data.</text>
</comment>
<feature type="region of interest" description="Disordered" evidence="1">
    <location>
        <begin position="1"/>
        <end position="27"/>
    </location>
</feature>
<reference evidence="2" key="2">
    <citation type="submission" date="2023-04" db="EMBL/GenBank/DDBJ databases">
        <authorList>
            <person name="Bu L."/>
            <person name="Lu L."/>
            <person name="Laidemitt M.R."/>
            <person name="Zhang S.M."/>
            <person name="Mutuku M."/>
            <person name="Mkoji G."/>
            <person name="Steinauer M."/>
            <person name="Loker E.S."/>
        </authorList>
    </citation>
    <scope>NUCLEOTIDE SEQUENCE</scope>
    <source>
        <strain evidence="2">KasaAsao</strain>
        <tissue evidence="2">Whole Snail</tissue>
    </source>
</reference>
<accession>A0AAD8BZA3</accession>
<feature type="compositionally biased region" description="Basic and acidic residues" evidence="1">
    <location>
        <begin position="71"/>
        <end position="93"/>
    </location>
</feature>
<name>A0AAD8BZA3_BIOPF</name>
<gene>
    <name evidence="2" type="ORF">Bpfe_007638</name>
</gene>
<protein>
    <submittedName>
        <fullName evidence="2">Uncharacterized protein</fullName>
    </submittedName>
</protein>
<reference evidence="2" key="1">
    <citation type="journal article" date="2023" name="PLoS Negl. Trop. Dis.">
        <title>A genome sequence for Biomphalaria pfeifferi, the major vector snail for the human-infecting parasite Schistosoma mansoni.</title>
        <authorList>
            <person name="Bu L."/>
            <person name="Lu L."/>
            <person name="Laidemitt M.R."/>
            <person name="Zhang S.M."/>
            <person name="Mutuku M."/>
            <person name="Mkoji G."/>
            <person name="Steinauer M."/>
            <person name="Loker E.S."/>
        </authorList>
    </citation>
    <scope>NUCLEOTIDE SEQUENCE</scope>
    <source>
        <strain evidence="2">KasaAsao</strain>
    </source>
</reference>
<dbReference type="Proteomes" id="UP001233172">
    <property type="component" value="Unassembled WGS sequence"/>
</dbReference>
<evidence type="ECO:0000256" key="1">
    <source>
        <dbReference type="SAM" id="MobiDB-lite"/>
    </source>
</evidence>
<sequence>MSAVDNSVCNMEMGEGGGEQTKSDRAPRCSLCRSRGQIEVGRRVSYPQLTERACRHGARCLFTILRNPRNRKPEEQTRGKRSKFENMRAKYIN</sequence>
<dbReference type="EMBL" id="JASAOG010000023">
    <property type="protein sequence ID" value="KAK0062918.1"/>
    <property type="molecule type" value="Genomic_DNA"/>
</dbReference>
<keyword evidence="3" id="KW-1185">Reference proteome</keyword>
<organism evidence="2 3">
    <name type="scientific">Biomphalaria pfeifferi</name>
    <name type="common">Bloodfluke planorb</name>
    <name type="synonym">Freshwater snail</name>
    <dbReference type="NCBI Taxonomy" id="112525"/>
    <lineage>
        <taxon>Eukaryota</taxon>
        <taxon>Metazoa</taxon>
        <taxon>Spiralia</taxon>
        <taxon>Lophotrochozoa</taxon>
        <taxon>Mollusca</taxon>
        <taxon>Gastropoda</taxon>
        <taxon>Heterobranchia</taxon>
        <taxon>Euthyneura</taxon>
        <taxon>Panpulmonata</taxon>
        <taxon>Hygrophila</taxon>
        <taxon>Lymnaeoidea</taxon>
        <taxon>Planorbidae</taxon>
        <taxon>Biomphalaria</taxon>
    </lineage>
</organism>
<proteinExistence type="predicted"/>
<dbReference type="AlphaFoldDB" id="A0AAD8BZA3"/>
<evidence type="ECO:0000313" key="3">
    <source>
        <dbReference type="Proteomes" id="UP001233172"/>
    </source>
</evidence>
<feature type="region of interest" description="Disordered" evidence="1">
    <location>
        <begin position="69"/>
        <end position="93"/>
    </location>
</feature>
<evidence type="ECO:0000313" key="2">
    <source>
        <dbReference type="EMBL" id="KAK0062918.1"/>
    </source>
</evidence>